<dbReference type="InterPro" id="IPR043502">
    <property type="entry name" value="DNA/RNA_pol_sf"/>
</dbReference>
<reference evidence="4" key="1">
    <citation type="submission" date="2023-03" db="EMBL/GenBank/DDBJ databases">
        <title>Chromosome-scale reference genome and RAD-based genetic map of yellow starthistle (Centaurea solstitialis) reveal putative structural variation and QTLs associated with invader traits.</title>
        <authorList>
            <person name="Reatini B."/>
            <person name="Cang F.A."/>
            <person name="Jiang Q."/>
            <person name="Mckibben M.T.W."/>
            <person name="Barker M.S."/>
            <person name="Rieseberg L.H."/>
            <person name="Dlugosch K.M."/>
        </authorList>
    </citation>
    <scope>NUCLEOTIDE SEQUENCE</scope>
    <source>
        <strain evidence="4">CAN-66</strain>
        <tissue evidence="4">Leaf</tissue>
    </source>
</reference>
<organism evidence="4 5">
    <name type="scientific">Centaurea solstitialis</name>
    <name type="common">yellow star-thistle</name>
    <dbReference type="NCBI Taxonomy" id="347529"/>
    <lineage>
        <taxon>Eukaryota</taxon>
        <taxon>Viridiplantae</taxon>
        <taxon>Streptophyta</taxon>
        <taxon>Embryophyta</taxon>
        <taxon>Tracheophyta</taxon>
        <taxon>Spermatophyta</taxon>
        <taxon>Magnoliopsida</taxon>
        <taxon>eudicotyledons</taxon>
        <taxon>Gunneridae</taxon>
        <taxon>Pentapetalae</taxon>
        <taxon>asterids</taxon>
        <taxon>campanulids</taxon>
        <taxon>Asterales</taxon>
        <taxon>Asteraceae</taxon>
        <taxon>Carduoideae</taxon>
        <taxon>Cardueae</taxon>
        <taxon>Centaureinae</taxon>
        <taxon>Centaurea</taxon>
    </lineage>
</organism>
<proteinExistence type="predicted"/>
<feature type="domain" description="Reverse transcriptase Ty1/copia-type" evidence="2">
    <location>
        <begin position="340"/>
        <end position="514"/>
    </location>
</feature>
<dbReference type="InterPro" id="IPR057670">
    <property type="entry name" value="SH3_retrovirus"/>
</dbReference>
<keyword evidence="5" id="KW-1185">Reference proteome</keyword>
<protein>
    <recommendedName>
        <fullName evidence="6">Reverse transcriptase Ty1/copia-type domain-containing protein</fullName>
    </recommendedName>
</protein>
<feature type="domain" description="Reverse transcriptase Ty1/copia-type" evidence="2">
    <location>
        <begin position="292"/>
        <end position="338"/>
    </location>
</feature>
<dbReference type="Pfam" id="PF07727">
    <property type="entry name" value="RVT_2"/>
    <property type="match status" value="2"/>
</dbReference>
<evidence type="ECO:0000313" key="4">
    <source>
        <dbReference type="EMBL" id="KAJ9542507.1"/>
    </source>
</evidence>
<feature type="compositionally biased region" description="Polar residues" evidence="1">
    <location>
        <begin position="157"/>
        <end position="172"/>
    </location>
</feature>
<evidence type="ECO:0000256" key="1">
    <source>
        <dbReference type="SAM" id="MobiDB-lite"/>
    </source>
</evidence>
<evidence type="ECO:0000259" key="2">
    <source>
        <dbReference type="Pfam" id="PF07727"/>
    </source>
</evidence>
<evidence type="ECO:0008006" key="6">
    <source>
        <dbReference type="Google" id="ProtNLM"/>
    </source>
</evidence>
<dbReference type="AlphaFoldDB" id="A0AA38W171"/>
<feature type="compositionally biased region" description="Basic and acidic residues" evidence="1">
    <location>
        <begin position="199"/>
        <end position="208"/>
    </location>
</feature>
<feature type="region of interest" description="Disordered" evidence="1">
    <location>
        <begin position="142"/>
        <end position="215"/>
    </location>
</feature>
<name>A0AA38W171_9ASTR</name>
<dbReference type="InterPro" id="IPR013103">
    <property type="entry name" value="RVT_2"/>
</dbReference>
<feature type="domain" description="Retroviral polymerase SH3-like" evidence="3">
    <location>
        <begin position="29"/>
        <end position="83"/>
    </location>
</feature>
<dbReference type="EMBL" id="JARYMX010000007">
    <property type="protein sequence ID" value="KAJ9542507.1"/>
    <property type="molecule type" value="Genomic_DNA"/>
</dbReference>
<comment type="caution">
    <text evidence="4">The sequence shown here is derived from an EMBL/GenBank/DDBJ whole genome shotgun (WGS) entry which is preliminary data.</text>
</comment>
<sequence>MVVKRHEKTPYQLLHDKRPNIKFFYVFGCKCSVLNDREPVGKFDPKGDDAIFIGYAWDTVAYRVYIPITKLVVVSTNVKFDDTFRSLRIKELKKQADLEDSDRASVETRTEPLSRLTEPLSRLTEPLFQEWYEDLEDSDRASVEVDRASENAGRASDTVNSVSAVQTESPASTKPPEYVVASSSVHSQPPFVEQAPTSVEHEVTHEDLTQSQSLQEIPSNLNLPHAVKWSKDHPQSQTIGDPSEGVKTRTNVNYCLFACFVSKIEPKKATEALDDPFWVEAMQDELLQFERNNVWTLTPLPIGKSAIGSKWVFRNKKDENGVVVRNKARLVAQGYCQEEAYATHGGFKVYQMDVKSAFLNGKLKEEVYVKQPPGFHSEKYPNHVYFLDKALYGLKQSPRAWYERLSTFLISHNFHRGTTDITLVYKKNHDNILLFQIYVDDSIFGSTDISICKEFESLMQNEFEMSMMGELTFFLGLQVKQSSEGIFINQAKYIQDHLKKYKLTEVSPMRTPMATSLKLHKDLSGTFVDPKLYRGMIGSDGVKTIY</sequence>
<evidence type="ECO:0000313" key="5">
    <source>
        <dbReference type="Proteomes" id="UP001172457"/>
    </source>
</evidence>
<gene>
    <name evidence="4" type="ORF">OSB04_029013</name>
</gene>
<dbReference type="SUPFAM" id="SSF56672">
    <property type="entry name" value="DNA/RNA polymerases"/>
    <property type="match status" value="1"/>
</dbReference>
<dbReference type="Pfam" id="PF25597">
    <property type="entry name" value="SH3_retrovirus"/>
    <property type="match status" value="1"/>
</dbReference>
<evidence type="ECO:0000259" key="3">
    <source>
        <dbReference type="Pfam" id="PF25597"/>
    </source>
</evidence>
<accession>A0AA38W171</accession>
<dbReference type="Proteomes" id="UP001172457">
    <property type="component" value="Chromosome 7"/>
</dbReference>